<gene>
    <name evidence="1" type="ORF">TARUN_9607</name>
</gene>
<evidence type="ECO:0000313" key="1">
    <source>
        <dbReference type="EMBL" id="RFU72647.1"/>
    </source>
</evidence>
<evidence type="ECO:0000313" key="2">
    <source>
        <dbReference type="Proteomes" id="UP000266272"/>
    </source>
</evidence>
<protein>
    <submittedName>
        <fullName evidence="1">Uncharacterized protein</fullName>
    </submittedName>
</protein>
<accession>A0A395NA08</accession>
<organism evidence="1 2">
    <name type="scientific">Trichoderma arundinaceum</name>
    <dbReference type="NCBI Taxonomy" id="490622"/>
    <lineage>
        <taxon>Eukaryota</taxon>
        <taxon>Fungi</taxon>
        <taxon>Dikarya</taxon>
        <taxon>Ascomycota</taxon>
        <taxon>Pezizomycotina</taxon>
        <taxon>Sordariomycetes</taxon>
        <taxon>Hypocreomycetidae</taxon>
        <taxon>Hypocreales</taxon>
        <taxon>Hypocreaceae</taxon>
        <taxon>Trichoderma</taxon>
    </lineage>
</organism>
<dbReference type="Proteomes" id="UP000266272">
    <property type="component" value="Unassembled WGS sequence"/>
</dbReference>
<reference evidence="1 2" key="1">
    <citation type="journal article" date="2018" name="PLoS Pathog.">
        <title>Evolution of structural diversity of trichothecenes, a family of toxins produced by plant pathogenic and entomopathogenic fungi.</title>
        <authorList>
            <person name="Proctor R.H."/>
            <person name="McCormick S.P."/>
            <person name="Kim H.S."/>
            <person name="Cardoza R.E."/>
            <person name="Stanley A.M."/>
            <person name="Lindo L."/>
            <person name="Kelly A."/>
            <person name="Brown D.W."/>
            <person name="Lee T."/>
            <person name="Vaughan M.M."/>
            <person name="Alexander N.J."/>
            <person name="Busman M."/>
            <person name="Gutierrez S."/>
        </authorList>
    </citation>
    <scope>NUCLEOTIDE SEQUENCE [LARGE SCALE GENOMIC DNA]</scope>
    <source>
        <strain evidence="1 2">IBT 40837</strain>
    </source>
</reference>
<comment type="caution">
    <text evidence="1">The sequence shown here is derived from an EMBL/GenBank/DDBJ whole genome shotgun (WGS) entry which is preliminary data.</text>
</comment>
<name>A0A395NA08_TRIAR</name>
<keyword evidence="2" id="KW-1185">Reference proteome</keyword>
<dbReference type="EMBL" id="PXOA01000807">
    <property type="protein sequence ID" value="RFU72647.1"/>
    <property type="molecule type" value="Genomic_DNA"/>
</dbReference>
<dbReference type="AlphaFoldDB" id="A0A395NA08"/>
<proteinExistence type="predicted"/>
<sequence length="191" mass="20056">MHAQAGLASSGLCWNPEIGMPRPQRSILLLIIASWADQRTHQAWMAAAGLAGYSSSLAASLASADECSTTTRRILAVLFCFPCLGSCQSLCVEEFDDARHTHRSGWPGLRPPKHLLLGASPHGSVSLPPEPESRACAAATAATAATTSGTPYMHPYALHMSPPLQRGAALRLSAVISIAPRLPVVEAPSTP</sequence>